<feature type="domain" description="Glycosyltransferase 2-like" evidence="4">
    <location>
        <begin position="8"/>
        <end position="151"/>
    </location>
</feature>
<protein>
    <submittedName>
        <fullName evidence="5">Glycosyltransferase</fullName>
        <ecNumber evidence="5">2.4.-.-</ecNumber>
    </submittedName>
</protein>
<dbReference type="CDD" id="cd00761">
    <property type="entry name" value="Glyco_tranf_GTA_type"/>
    <property type="match status" value="1"/>
</dbReference>
<keyword evidence="6" id="KW-1185">Reference proteome</keyword>
<sequence length="351" mass="40949">MDSTKLVSIIVPVYNAENYLHKSIDSLLNQTYPAIELILVNDGSIDSSGEICESYAKKDIRVKVIHQPNTGPSAARNRGMKEAGGEFLQFTDSDDFIDHRMTERLVQAIASESQLALCGYQKILTRGNRIIKSEVFRMPRNGTFSNEQFLKNFGELYQHYYIHFIWNKLYDAHLINESGLVFDTEVSWGEDLLFNLRYIEKCQNISLIPDALYYYIDSNASSITSQFRPNLYDNMQLMQGAVREFLQRNHAYTGKNKVLFENFYTSRVLTCFWNLFHPNSTLTPELTKQHIGEIIRNEWLHERACYFQAGNLEKKLIGSMIKRQSAGWLYRYYSLKSYVKKKSRPKEKKWV</sequence>
<dbReference type="Pfam" id="PF00535">
    <property type="entry name" value="Glycos_transf_2"/>
    <property type="match status" value="1"/>
</dbReference>
<evidence type="ECO:0000313" key="5">
    <source>
        <dbReference type="EMBL" id="MDN7246931.1"/>
    </source>
</evidence>
<dbReference type="PANTHER" id="PTHR22916:SF51">
    <property type="entry name" value="GLYCOSYLTRANSFERASE EPSH-RELATED"/>
    <property type="match status" value="1"/>
</dbReference>
<evidence type="ECO:0000259" key="4">
    <source>
        <dbReference type="Pfam" id="PF00535"/>
    </source>
</evidence>
<name>A0ABT8NGB6_9BACL</name>
<proteinExistence type="inferred from homology"/>
<accession>A0ABT8NGB6</accession>
<evidence type="ECO:0000313" key="6">
    <source>
        <dbReference type="Proteomes" id="UP001172142"/>
    </source>
</evidence>
<dbReference type="PANTHER" id="PTHR22916">
    <property type="entry name" value="GLYCOSYLTRANSFERASE"/>
    <property type="match status" value="1"/>
</dbReference>
<dbReference type="GO" id="GO:0016757">
    <property type="term" value="F:glycosyltransferase activity"/>
    <property type="evidence" value="ECO:0007669"/>
    <property type="project" value="UniProtKB-KW"/>
</dbReference>
<dbReference type="InterPro" id="IPR001173">
    <property type="entry name" value="Glyco_trans_2-like"/>
</dbReference>
<dbReference type="InterPro" id="IPR029044">
    <property type="entry name" value="Nucleotide-diphossugar_trans"/>
</dbReference>
<dbReference type="SUPFAM" id="SSF53448">
    <property type="entry name" value="Nucleotide-diphospho-sugar transferases"/>
    <property type="match status" value="1"/>
</dbReference>
<organism evidence="5 6">
    <name type="scientific">Planococcus shenhongbingii</name>
    <dbReference type="NCBI Taxonomy" id="3058398"/>
    <lineage>
        <taxon>Bacteria</taxon>
        <taxon>Bacillati</taxon>
        <taxon>Bacillota</taxon>
        <taxon>Bacilli</taxon>
        <taxon>Bacillales</taxon>
        <taxon>Caryophanaceae</taxon>
        <taxon>Planococcus</taxon>
    </lineage>
</organism>
<dbReference type="RefSeq" id="WP_301857278.1">
    <property type="nucleotide sequence ID" value="NZ_JAUJWU010000005.1"/>
</dbReference>
<comment type="caution">
    <text evidence="5">The sequence shown here is derived from an EMBL/GenBank/DDBJ whole genome shotgun (WGS) entry which is preliminary data.</text>
</comment>
<evidence type="ECO:0000256" key="3">
    <source>
        <dbReference type="ARBA" id="ARBA00022679"/>
    </source>
</evidence>
<reference evidence="5 6" key="1">
    <citation type="submission" date="2023-07" db="EMBL/GenBank/DDBJ databases">
        <title>Novel species in genus Planococcus.</title>
        <authorList>
            <person name="Ning S."/>
        </authorList>
    </citation>
    <scope>NUCLEOTIDE SEQUENCE [LARGE SCALE GENOMIC DNA]</scope>
    <source>
        <strain evidence="5 6">N017</strain>
    </source>
</reference>
<dbReference type="Gene3D" id="3.90.550.10">
    <property type="entry name" value="Spore Coat Polysaccharide Biosynthesis Protein SpsA, Chain A"/>
    <property type="match status" value="1"/>
</dbReference>
<keyword evidence="2 5" id="KW-0328">Glycosyltransferase</keyword>
<dbReference type="EC" id="2.4.-.-" evidence="5"/>
<evidence type="ECO:0000256" key="2">
    <source>
        <dbReference type="ARBA" id="ARBA00022676"/>
    </source>
</evidence>
<keyword evidence="3 5" id="KW-0808">Transferase</keyword>
<comment type="similarity">
    <text evidence="1">Belongs to the glycosyltransferase 2 family.</text>
</comment>
<dbReference type="Proteomes" id="UP001172142">
    <property type="component" value="Unassembled WGS sequence"/>
</dbReference>
<gene>
    <name evidence="5" type="ORF">QWY13_15730</name>
</gene>
<dbReference type="EMBL" id="JAUJWU010000005">
    <property type="protein sequence ID" value="MDN7246931.1"/>
    <property type="molecule type" value="Genomic_DNA"/>
</dbReference>
<evidence type="ECO:0000256" key="1">
    <source>
        <dbReference type="ARBA" id="ARBA00006739"/>
    </source>
</evidence>